<organism evidence="2 3">
    <name type="scientific">Candidatus Raymondbacteria bacterium RIFOXYD12_FULL_49_13</name>
    <dbReference type="NCBI Taxonomy" id="1817890"/>
    <lineage>
        <taxon>Bacteria</taxon>
        <taxon>Raymondiibacteriota</taxon>
    </lineage>
</organism>
<dbReference type="InterPro" id="IPR039935">
    <property type="entry name" value="YML079W-like"/>
</dbReference>
<dbReference type="InterPro" id="IPR014710">
    <property type="entry name" value="RmlC-like_jellyroll"/>
</dbReference>
<dbReference type="AlphaFoldDB" id="A0A1F7FDE5"/>
<dbReference type="PANTHER" id="PTHR33387">
    <property type="entry name" value="RMLC-LIKE JELLY ROLL FOLD PROTEIN"/>
    <property type="match status" value="1"/>
</dbReference>
<dbReference type="PANTHER" id="PTHR33387:SF3">
    <property type="entry name" value="DUF985 DOMAIN-CONTAINING PROTEIN"/>
    <property type="match status" value="1"/>
</dbReference>
<evidence type="ECO:0000259" key="1">
    <source>
        <dbReference type="Pfam" id="PF06172"/>
    </source>
</evidence>
<dbReference type="Proteomes" id="UP000179243">
    <property type="component" value="Unassembled WGS sequence"/>
</dbReference>
<protein>
    <recommendedName>
        <fullName evidence="1">DUF985 domain-containing protein</fullName>
    </recommendedName>
</protein>
<dbReference type="SUPFAM" id="SSF51182">
    <property type="entry name" value="RmlC-like cupins"/>
    <property type="match status" value="1"/>
</dbReference>
<evidence type="ECO:0000313" key="2">
    <source>
        <dbReference type="EMBL" id="OGK04705.1"/>
    </source>
</evidence>
<evidence type="ECO:0000313" key="3">
    <source>
        <dbReference type="Proteomes" id="UP000179243"/>
    </source>
</evidence>
<reference evidence="2 3" key="1">
    <citation type="journal article" date="2016" name="Nat. Commun.">
        <title>Thousands of microbial genomes shed light on interconnected biogeochemical processes in an aquifer system.</title>
        <authorList>
            <person name="Anantharaman K."/>
            <person name="Brown C.T."/>
            <person name="Hug L.A."/>
            <person name="Sharon I."/>
            <person name="Castelle C.J."/>
            <person name="Probst A.J."/>
            <person name="Thomas B.C."/>
            <person name="Singh A."/>
            <person name="Wilkins M.J."/>
            <person name="Karaoz U."/>
            <person name="Brodie E.L."/>
            <person name="Williams K.H."/>
            <person name="Hubbard S.S."/>
            <person name="Banfield J.F."/>
        </authorList>
    </citation>
    <scope>NUCLEOTIDE SEQUENCE [LARGE SCALE GENOMIC DNA]</scope>
</reference>
<feature type="domain" description="DUF985" evidence="1">
    <location>
        <begin position="46"/>
        <end position="79"/>
    </location>
</feature>
<sequence>MNTSPISVSDIIERLKLAPHPEGGFFREIYRAPHTVEWRGEHLSACTANAWQAARTTRVYSLIGCTVSPGFEFRLFELLSKEPERIEQVRRMVKGFEEF</sequence>
<gene>
    <name evidence="2" type="ORF">A2519_18670</name>
</gene>
<dbReference type="InterPro" id="IPR011051">
    <property type="entry name" value="RmlC_Cupin_sf"/>
</dbReference>
<dbReference type="Pfam" id="PF06172">
    <property type="entry name" value="Cupin_5"/>
    <property type="match status" value="2"/>
</dbReference>
<feature type="domain" description="DUF985" evidence="1">
    <location>
        <begin position="10"/>
        <end position="39"/>
    </location>
</feature>
<dbReference type="Gene3D" id="2.60.120.10">
    <property type="entry name" value="Jelly Rolls"/>
    <property type="match status" value="2"/>
</dbReference>
<accession>A0A1F7FDE5</accession>
<comment type="caution">
    <text evidence="2">The sequence shown here is derived from an EMBL/GenBank/DDBJ whole genome shotgun (WGS) entry which is preliminary data.</text>
</comment>
<proteinExistence type="predicted"/>
<name>A0A1F7FDE5_UNCRA</name>
<dbReference type="InterPro" id="IPR009327">
    <property type="entry name" value="Cupin_DUF985"/>
</dbReference>
<dbReference type="EMBL" id="MFYX01000066">
    <property type="protein sequence ID" value="OGK04705.1"/>
    <property type="molecule type" value="Genomic_DNA"/>
</dbReference>